<dbReference type="Pfam" id="PF02467">
    <property type="entry name" value="Whib"/>
    <property type="match status" value="1"/>
</dbReference>
<protein>
    <submittedName>
        <fullName evidence="3">Transcriptional regulator WhiB</fullName>
    </submittedName>
</protein>
<reference evidence="3 4" key="1">
    <citation type="submission" date="2016-09" db="EMBL/GenBank/DDBJ databases">
        <title>Streptomyces rubrolavendulae MJM4426 Genome sequencing and assembly.</title>
        <authorList>
            <person name="Kim J.-G."/>
        </authorList>
    </citation>
    <scope>NUCLEOTIDE SEQUENCE [LARGE SCALE GENOMIC DNA]</scope>
    <source>
        <strain evidence="3 4">MJM4426</strain>
    </source>
</reference>
<dbReference type="InterPro" id="IPR034768">
    <property type="entry name" value="4FE4S_WBL"/>
</dbReference>
<feature type="domain" description="4Fe-4S Wbl-type" evidence="2">
    <location>
        <begin position="25"/>
        <end position="83"/>
    </location>
</feature>
<evidence type="ECO:0000313" key="3">
    <source>
        <dbReference type="EMBL" id="AOT60467.1"/>
    </source>
</evidence>
<dbReference type="AlphaFoldDB" id="A0A1D8G4V1"/>
<dbReference type="STRING" id="285473.A4G23_03342"/>
<feature type="region of interest" description="Disordered" evidence="1">
    <location>
        <begin position="83"/>
        <end position="108"/>
    </location>
</feature>
<evidence type="ECO:0000259" key="2">
    <source>
        <dbReference type="PROSITE" id="PS51674"/>
    </source>
</evidence>
<accession>A0A1D8G4V1</accession>
<dbReference type="EMBL" id="CP017316">
    <property type="protein sequence ID" value="AOT60467.1"/>
    <property type="molecule type" value="Genomic_DNA"/>
</dbReference>
<dbReference type="PROSITE" id="PS51674">
    <property type="entry name" value="4FE4S_WBL"/>
    <property type="match status" value="1"/>
</dbReference>
<evidence type="ECO:0000313" key="4">
    <source>
        <dbReference type="Proteomes" id="UP000095349"/>
    </source>
</evidence>
<proteinExistence type="predicted"/>
<dbReference type="KEGG" id="srn:A4G23_03342"/>
<feature type="compositionally biased region" description="Gly residues" evidence="1">
    <location>
        <begin position="95"/>
        <end position="108"/>
    </location>
</feature>
<name>A0A1D8G4V1_9ACTN</name>
<dbReference type="PATRIC" id="fig|285473.5.peg.3496"/>
<organism evidence="3 4">
    <name type="scientific">Streptomyces rubrolavendulae</name>
    <dbReference type="NCBI Taxonomy" id="285473"/>
    <lineage>
        <taxon>Bacteria</taxon>
        <taxon>Bacillati</taxon>
        <taxon>Actinomycetota</taxon>
        <taxon>Actinomycetes</taxon>
        <taxon>Kitasatosporales</taxon>
        <taxon>Streptomycetaceae</taxon>
        <taxon>Streptomyces</taxon>
    </lineage>
</organism>
<keyword evidence="4" id="KW-1185">Reference proteome</keyword>
<evidence type="ECO:0000256" key="1">
    <source>
        <dbReference type="SAM" id="MobiDB-lite"/>
    </source>
</evidence>
<gene>
    <name evidence="3" type="primary">whiB_2</name>
    <name evidence="3" type="ORF">A4G23_03342</name>
</gene>
<sequence length="108" mass="11281">MPSAPHPSPPPSEVMEFFGWRAAAACSGLPPDVVFARREAEAAPALAACGRCPVVRRCLEAVAPAESWFDGVSGGRLWRNGRPVRLRRDTDGTHRTGGTGGTGGARAA</sequence>
<dbReference type="RefSeq" id="WP_237282222.1">
    <property type="nucleotide sequence ID" value="NZ_CP017316.1"/>
</dbReference>
<dbReference type="Proteomes" id="UP000095349">
    <property type="component" value="Chromosome"/>
</dbReference>